<dbReference type="OrthoDB" id="9809275at2"/>
<dbReference type="AlphaFoldDB" id="A0A2T6AQV1"/>
<dbReference type="InterPro" id="IPR011009">
    <property type="entry name" value="Kinase-like_dom_sf"/>
</dbReference>
<evidence type="ECO:0000313" key="2">
    <source>
        <dbReference type="EMBL" id="PTX46182.1"/>
    </source>
</evidence>
<dbReference type="Proteomes" id="UP000244224">
    <property type="component" value="Unassembled WGS sequence"/>
</dbReference>
<name>A0A2T6AQV1_9RHOB</name>
<dbReference type="Pfam" id="PF01636">
    <property type="entry name" value="APH"/>
    <property type="match status" value="1"/>
</dbReference>
<evidence type="ECO:0000313" key="3">
    <source>
        <dbReference type="Proteomes" id="UP000244224"/>
    </source>
</evidence>
<sequence>MTDLRKTQAEAFLQRAGWGAATRRHLAGDASDRSYQRLTLNGRSAVLMDAPPGRGDDPRDFARIAGHLRALGLSAPEVKASDFDHGFLLLEDLGDGIFARLVSQAPAREPALYYAAAEVLLHLQAAPAPENLPDPGAADWARAAAFALDWYRHAILGDSGDRELFVDCLTRSLRRLADGPRVLILRDYHAENLLWLDDRSGLARVGLLDFQLAQMGQPAYDLVSLLQDARRNVAPETETAVCATFRKALDIPADHFSATYAALGAQRALRILGIFARLCLVAGKPAYLRLVPRVWGQLQRNLAHPELTELAEVCARLLPEPTPEALVRIEGQCRAFPMP</sequence>
<keyword evidence="3" id="KW-1185">Reference proteome</keyword>
<dbReference type="EMBL" id="QBKP01000018">
    <property type="protein sequence ID" value="PTX46182.1"/>
    <property type="molecule type" value="Genomic_DNA"/>
</dbReference>
<proteinExistence type="predicted"/>
<feature type="domain" description="Aminoglycoside phosphotransferase" evidence="1">
    <location>
        <begin position="25"/>
        <end position="236"/>
    </location>
</feature>
<gene>
    <name evidence="2" type="ORF">C8N34_11855</name>
</gene>
<dbReference type="RefSeq" id="WP_108130362.1">
    <property type="nucleotide sequence ID" value="NZ_QBKP01000018.1"/>
</dbReference>
<dbReference type="Gene3D" id="3.30.200.20">
    <property type="entry name" value="Phosphorylase Kinase, domain 1"/>
    <property type="match status" value="1"/>
</dbReference>
<accession>A0A2T6AQV1</accession>
<comment type="caution">
    <text evidence="2">The sequence shown here is derived from an EMBL/GenBank/DDBJ whole genome shotgun (WGS) entry which is preliminary data.</text>
</comment>
<organism evidence="2 3">
    <name type="scientific">Gemmobacter caeni</name>
    <dbReference type="NCBI Taxonomy" id="589035"/>
    <lineage>
        <taxon>Bacteria</taxon>
        <taxon>Pseudomonadati</taxon>
        <taxon>Pseudomonadota</taxon>
        <taxon>Alphaproteobacteria</taxon>
        <taxon>Rhodobacterales</taxon>
        <taxon>Paracoccaceae</taxon>
        <taxon>Gemmobacter</taxon>
    </lineage>
</organism>
<evidence type="ECO:0000259" key="1">
    <source>
        <dbReference type="Pfam" id="PF01636"/>
    </source>
</evidence>
<dbReference type="Gene3D" id="3.90.1200.10">
    <property type="match status" value="1"/>
</dbReference>
<reference evidence="2 3" key="1">
    <citation type="submission" date="2018-04" db="EMBL/GenBank/DDBJ databases">
        <title>Genomic Encyclopedia of Archaeal and Bacterial Type Strains, Phase II (KMG-II): from individual species to whole genera.</title>
        <authorList>
            <person name="Goeker M."/>
        </authorList>
    </citation>
    <scope>NUCLEOTIDE SEQUENCE [LARGE SCALE GENOMIC DNA]</scope>
    <source>
        <strain evidence="2 3">DSM 21823</strain>
    </source>
</reference>
<dbReference type="SUPFAM" id="SSF56112">
    <property type="entry name" value="Protein kinase-like (PK-like)"/>
    <property type="match status" value="1"/>
</dbReference>
<dbReference type="InterPro" id="IPR002575">
    <property type="entry name" value="Aminoglycoside_PTrfase"/>
</dbReference>
<protein>
    <recommendedName>
        <fullName evidence="1">Aminoglycoside phosphotransferase domain-containing protein</fullName>
    </recommendedName>
</protein>